<keyword evidence="1" id="KW-0812">Transmembrane</keyword>
<evidence type="ECO:0000313" key="3">
    <source>
        <dbReference type="Proteomes" id="UP001500742"/>
    </source>
</evidence>
<sequence>MKARAILFTIWSRFHIVFIVLTSVYFAYDKTCRFYKIKEHAPVQYFYNNLFFNAPFRYYGKLTAAGSPYGYFAPNIRASGLIIGESGGKKYTALFNGFEAEMRFSVLASHITNNLIDERDSPNQKLEDRFMDLLFKSIAVNIYNQNKCNQDSLFVSYNIVGFPTLKEYAAGNRQPYLIKLKEVKLSK</sequence>
<accession>A0ABP7QW02</accession>
<evidence type="ECO:0000256" key="1">
    <source>
        <dbReference type="SAM" id="Phobius"/>
    </source>
</evidence>
<dbReference type="EMBL" id="BAAAZC010000031">
    <property type="protein sequence ID" value="GAA3988918.1"/>
    <property type="molecule type" value="Genomic_DNA"/>
</dbReference>
<proteinExistence type="predicted"/>
<keyword evidence="1" id="KW-0472">Membrane</keyword>
<comment type="caution">
    <text evidence="2">The sequence shown here is derived from an EMBL/GenBank/DDBJ whole genome shotgun (WGS) entry which is preliminary data.</text>
</comment>
<keyword evidence="1" id="KW-1133">Transmembrane helix</keyword>
<evidence type="ECO:0000313" key="2">
    <source>
        <dbReference type="EMBL" id="GAA3988918.1"/>
    </source>
</evidence>
<dbReference type="Proteomes" id="UP001500742">
    <property type="component" value="Unassembled WGS sequence"/>
</dbReference>
<name>A0ABP7QW02_9SPHI</name>
<feature type="transmembrane region" description="Helical" evidence="1">
    <location>
        <begin position="6"/>
        <end position="28"/>
    </location>
</feature>
<reference evidence="3" key="1">
    <citation type="journal article" date="2019" name="Int. J. Syst. Evol. Microbiol.">
        <title>The Global Catalogue of Microorganisms (GCM) 10K type strain sequencing project: providing services to taxonomists for standard genome sequencing and annotation.</title>
        <authorList>
            <consortium name="The Broad Institute Genomics Platform"/>
            <consortium name="The Broad Institute Genome Sequencing Center for Infectious Disease"/>
            <person name="Wu L."/>
            <person name="Ma J."/>
        </authorList>
    </citation>
    <scope>NUCLEOTIDE SEQUENCE [LARGE SCALE GENOMIC DNA]</scope>
    <source>
        <strain evidence="3">JCM 16601</strain>
    </source>
</reference>
<organism evidence="2 3">
    <name type="scientific">Mucilaginibacter dorajii</name>
    <dbReference type="NCBI Taxonomy" id="692994"/>
    <lineage>
        <taxon>Bacteria</taxon>
        <taxon>Pseudomonadati</taxon>
        <taxon>Bacteroidota</taxon>
        <taxon>Sphingobacteriia</taxon>
        <taxon>Sphingobacteriales</taxon>
        <taxon>Sphingobacteriaceae</taxon>
        <taxon>Mucilaginibacter</taxon>
    </lineage>
</organism>
<keyword evidence="3" id="KW-1185">Reference proteome</keyword>
<protein>
    <submittedName>
        <fullName evidence="2">Uncharacterized protein</fullName>
    </submittedName>
</protein>
<gene>
    <name evidence="2" type="ORF">GCM10022210_47550</name>
</gene>